<keyword evidence="1" id="KW-0560">Oxidoreductase</keyword>
<sequence>MAAITLPPAEASLTPGLDFKGLTLSDPKGKEFESLASEVVEIIKDKLSILGKADTLAEFIVTDKLPRGQLTKTLFIDARPNGTRLLESLAEGAEVDVTIILRPDMLFSLANGSLDINMIARVGFNITGKTPPKAYDLLDLLGPKPSKVMDYAEYTFPDAELPKPTTDLSEVKRNIKRFGYAIVKNALNSEQVQIVRQAILEQASGERQAGVADIEGGTNQRLWNVINKGEEFVDLLNHPLFDELLSWFLGDYGYLTQASVNILGPNNIPMPFHRDQIPLNPFTDEPIGLSFMFYVEDCSKSNGATHVIPASHVGHVRPWDTNSFDGSIPAAAPAGSCLVFNTTLWHSTGVNTTSAERPALIYAFSRYFMSSTVNPYVSLRPEVLEKLTLRQRHLLGFVVRPAYNWVGKKRSPGEVLDKYGDDTGKIRAEYVPIGGKTSGIPSISERTI</sequence>
<dbReference type="EMBL" id="VUJX02000010">
    <property type="protein sequence ID" value="KAL0931436.1"/>
    <property type="molecule type" value="Genomic_DNA"/>
</dbReference>
<dbReference type="Proteomes" id="UP000805649">
    <property type="component" value="Unassembled WGS sequence"/>
</dbReference>
<gene>
    <name evidence="1" type="ORF">CTRU02_214171</name>
</gene>
<organism evidence="1 2">
    <name type="scientific">Colletotrichum truncatum</name>
    <name type="common">Anthracnose fungus</name>
    <name type="synonym">Colletotrichum capsici</name>
    <dbReference type="NCBI Taxonomy" id="5467"/>
    <lineage>
        <taxon>Eukaryota</taxon>
        <taxon>Fungi</taxon>
        <taxon>Dikarya</taxon>
        <taxon>Ascomycota</taxon>
        <taxon>Pezizomycotina</taxon>
        <taxon>Sordariomycetes</taxon>
        <taxon>Hypocreomycetidae</taxon>
        <taxon>Glomerellales</taxon>
        <taxon>Glomerellaceae</taxon>
        <taxon>Colletotrichum</taxon>
        <taxon>Colletotrichum truncatum species complex</taxon>
    </lineage>
</organism>
<keyword evidence="2" id="KW-1185">Reference proteome</keyword>
<name>A0ACC3YHU3_COLTU</name>
<comment type="caution">
    <text evidence="1">The sequence shown here is derived from an EMBL/GenBank/DDBJ whole genome shotgun (WGS) entry which is preliminary data.</text>
</comment>
<proteinExistence type="predicted"/>
<keyword evidence="1" id="KW-0223">Dioxygenase</keyword>
<protein>
    <submittedName>
        <fullName evidence="1">Phytanoyl dioxygenase</fullName>
    </submittedName>
</protein>
<accession>A0ACC3YHU3</accession>
<evidence type="ECO:0000313" key="2">
    <source>
        <dbReference type="Proteomes" id="UP000805649"/>
    </source>
</evidence>
<reference evidence="1 2" key="1">
    <citation type="journal article" date="2020" name="Phytopathology">
        <title>Genome Sequence Resources of Colletotrichum truncatum, C. plurivorum, C. musicola, and C. sojae: Four Species Pathogenic to Soybean (Glycine max).</title>
        <authorList>
            <person name="Rogerio F."/>
            <person name="Boufleur T.R."/>
            <person name="Ciampi-Guillardi M."/>
            <person name="Sukno S.A."/>
            <person name="Thon M.R."/>
            <person name="Massola Junior N.S."/>
            <person name="Baroncelli R."/>
        </authorList>
    </citation>
    <scope>NUCLEOTIDE SEQUENCE [LARGE SCALE GENOMIC DNA]</scope>
    <source>
        <strain evidence="1 2">CMES1059</strain>
    </source>
</reference>
<evidence type="ECO:0000313" key="1">
    <source>
        <dbReference type="EMBL" id="KAL0931436.1"/>
    </source>
</evidence>